<feature type="compositionally biased region" description="Low complexity" evidence="1">
    <location>
        <begin position="726"/>
        <end position="735"/>
    </location>
</feature>
<feature type="compositionally biased region" description="Pro residues" evidence="1">
    <location>
        <begin position="505"/>
        <end position="522"/>
    </location>
</feature>
<dbReference type="PANTHER" id="PTHR48148:SF3">
    <property type="entry name" value="KERATINOCYTE PROLINE-RICH PROTEIN"/>
    <property type="match status" value="1"/>
</dbReference>
<keyword evidence="2" id="KW-0812">Transmembrane</keyword>
<comment type="caution">
    <text evidence="3">The sequence shown here is derived from an EMBL/GenBank/DDBJ whole genome shotgun (WGS) entry which is preliminary data.</text>
</comment>
<protein>
    <submittedName>
        <fullName evidence="3">Uncharacterized protein</fullName>
    </submittedName>
</protein>
<evidence type="ECO:0000256" key="2">
    <source>
        <dbReference type="SAM" id="Phobius"/>
    </source>
</evidence>
<feature type="region of interest" description="Disordered" evidence="1">
    <location>
        <begin position="582"/>
        <end position="676"/>
    </location>
</feature>
<dbReference type="Proteomes" id="UP000266841">
    <property type="component" value="Unassembled WGS sequence"/>
</dbReference>
<feature type="compositionally biased region" description="Polar residues" evidence="1">
    <location>
        <begin position="232"/>
        <end position="241"/>
    </location>
</feature>
<dbReference type="EMBL" id="AGNL01002774">
    <property type="protein sequence ID" value="EJK75700.1"/>
    <property type="molecule type" value="Genomic_DNA"/>
</dbReference>
<feature type="region of interest" description="Disordered" evidence="1">
    <location>
        <begin position="304"/>
        <end position="331"/>
    </location>
</feature>
<feature type="compositionally biased region" description="Polar residues" evidence="1">
    <location>
        <begin position="424"/>
        <end position="441"/>
    </location>
</feature>
<evidence type="ECO:0000313" key="4">
    <source>
        <dbReference type="Proteomes" id="UP000266841"/>
    </source>
</evidence>
<dbReference type="PANTHER" id="PTHR48148">
    <property type="entry name" value="KERATINOCYTE PROLINE-RICH PROTEIN"/>
    <property type="match status" value="1"/>
</dbReference>
<organism evidence="3 4">
    <name type="scientific">Thalassiosira oceanica</name>
    <name type="common">Marine diatom</name>
    <dbReference type="NCBI Taxonomy" id="159749"/>
    <lineage>
        <taxon>Eukaryota</taxon>
        <taxon>Sar</taxon>
        <taxon>Stramenopiles</taxon>
        <taxon>Ochrophyta</taxon>
        <taxon>Bacillariophyta</taxon>
        <taxon>Coscinodiscophyceae</taxon>
        <taxon>Thalassiosirophycidae</taxon>
        <taxon>Thalassiosirales</taxon>
        <taxon>Thalassiosiraceae</taxon>
        <taxon>Thalassiosira</taxon>
    </lineage>
</organism>
<feature type="compositionally biased region" description="Polar residues" evidence="1">
    <location>
        <begin position="308"/>
        <end position="319"/>
    </location>
</feature>
<keyword evidence="2" id="KW-1133">Transmembrane helix</keyword>
<proteinExistence type="predicted"/>
<sequence>MEDEASRNQEQLRPALLKQSRSHPPGIEDSTQPLLLTSAVERCRCNSKRMRQIALAIAIACFFVGSSRLVATTNKKPSIRRRRVPIAGQHDEGGRGLQFVPCTSLGKKKCRRATHCAFNLADKTCSSADLLANEKSDEGAGVPCATLSKKKCSRVPHCAYLSGSCTENGATGVAGETLSQEGKPDGQVVSCAQKNKKQCRRDSNCHWHMEIGCEANVINDNPKNEETPAPANHQTNAPISQPTAPTPIILLYYPKAGSTTCVTSPPNGVVTGYSTIEECCAFPWIKDSTSCMINTVEELLWRDDDVSSEPSATPTTAGPTDTKLDVRGNPISPDCYSGRKWHRSRVTAEDSECTNDKNYPSAWNHESMSSYFLFDRPDECCQANFDAINFVYIDEYYTASGAECKVRDVCYLGTEPPTAAPVTNEPTSSEPSALPSSQPSTGPYHLRAGTTTNDSNYPDEWRDKDKRQYFLFQNPFLCCDTVFPGQECHLYNICPEGVEDLAPPSSSPLTPPPTARPSPKPTRLPTRRPTSDDPWYILRATGHCVQSCVGASPCGGMNKWEAEYDTMDECCASQPWKALEECETSPAPSSGSPTTLEPSENPTYSPTTLPPSEPPTTMYPTSSPSTLTPSGSPHDSPSVSPTTKSPTKQPTGRPSRDCSTSKWHMSTAQGDSKTCTNDDIYPQQWLEHATFFFHDTPELCCTAFGFGDQCELREVECNLYDPTPSPSRSPSKEPSALPTSNPSNRPTAAADVCLNPQGEVRRWHMSTVPGEGQTCTNDDRVPPNWKNKAEYFLFETHAACCINFMWPRCEKRDECAGEQPASNDDQSDPNGDDTNTVISKSVRENFEGSSLVLPFQLGSGWTFDDSYGISGKRSIVNIPNESTSVEIDLVLRMTTTGSGVLTCSAKVDIGMPFDRFTLHVNGQHRNSYFRPEAEILTLSANISPGENEIIFRITNGHMFPQFERTRDVGTYGTGYVHIDDCNLNLY</sequence>
<feature type="region of interest" description="Disordered" evidence="1">
    <location>
        <begin position="1"/>
        <end position="31"/>
    </location>
</feature>
<dbReference type="AlphaFoldDB" id="K0TEB1"/>
<feature type="region of interest" description="Disordered" evidence="1">
    <location>
        <begin position="721"/>
        <end position="750"/>
    </location>
</feature>
<feature type="compositionally biased region" description="Polar residues" evidence="1">
    <location>
        <begin position="737"/>
        <end position="746"/>
    </location>
</feature>
<evidence type="ECO:0000313" key="3">
    <source>
        <dbReference type="EMBL" id="EJK75700.1"/>
    </source>
</evidence>
<reference evidence="3 4" key="1">
    <citation type="journal article" date="2012" name="Genome Biol.">
        <title>Genome and low-iron response of an oceanic diatom adapted to chronic iron limitation.</title>
        <authorList>
            <person name="Lommer M."/>
            <person name="Specht M."/>
            <person name="Roy A.S."/>
            <person name="Kraemer L."/>
            <person name="Andreson R."/>
            <person name="Gutowska M.A."/>
            <person name="Wolf J."/>
            <person name="Bergner S.V."/>
            <person name="Schilhabel M.B."/>
            <person name="Klostermeier U.C."/>
            <person name="Beiko R.G."/>
            <person name="Rosenstiel P."/>
            <person name="Hippler M."/>
            <person name="Laroche J."/>
        </authorList>
    </citation>
    <scope>NUCLEOTIDE SEQUENCE [LARGE SCALE GENOMIC DNA]</scope>
    <source>
        <strain evidence="3 4">CCMP1005</strain>
    </source>
</reference>
<feature type="region of interest" description="Disordered" evidence="1">
    <location>
        <begin position="221"/>
        <end position="241"/>
    </location>
</feature>
<feature type="region of interest" description="Disordered" evidence="1">
    <location>
        <begin position="815"/>
        <end position="836"/>
    </location>
</feature>
<feature type="transmembrane region" description="Helical" evidence="2">
    <location>
        <begin position="53"/>
        <end position="71"/>
    </location>
</feature>
<evidence type="ECO:0000256" key="1">
    <source>
        <dbReference type="SAM" id="MobiDB-lite"/>
    </source>
</evidence>
<feature type="region of interest" description="Disordered" evidence="1">
    <location>
        <begin position="417"/>
        <end position="460"/>
    </location>
</feature>
<feature type="compositionally biased region" description="Polar residues" evidence="1">
    <location>
        <begin position="657"/>
        <end position="676"/>
    </location>
</feature>
<keyword evidence="4" id="KW-1185">Reference proteome</keyword>
<accession>K0TEB1</accession>
<feature type="compositionally biased region" description="Low complexity" evidence="1">
    <location>
        <begin position="523"/>
        <end position="532"/>
    </location>
</feature>
<feature type="compositionally biased region" description="Low complexity" evidence="1">
    <location>
        <begin position="584"/>
        <end position="595"/>
    </location>
</feature>
<gene>
    <name evidence="3" type="ORF">THAOC_02570</name>
</gene>
<keyword evidence="2" id="KW-0472">Membrane</keyword>
<name>K0TEB1_THAOC</name>
<feature type="compositionally biased region" description="Low complexity" evidence="1">
    <location>
        <begin position="615"/>
        <end position="651"/>
    </location>
</feature>
<feature type="region of interest" description="Disordered" evidence="1">
    <location>
        <begin position="502"/>
        <end position="532"/>
    </location>
</feature>
<dbReference type="eggNOG" id="ENOG502T93J">
    <property type="taxonomic scope" value="Eukaryota"/>
</dbReference>